<dbReference type="PANTHER" id="PTHR32361:SF3">
    <property type="entry name" value="REDUCTASE, PUTATIVE (AFU_ORTHOLOGUE AFUA_6G13750)-RELATED"/>
    <property type="match status" value="1"/>
</dbReference>
<dbReference type="Pfam" id="PF01794">
    <property type="entry name" value="Ferric_reduct"/>
    <property type="match status" value="1"/>
</dbReference>
<evidence type="ECO:0000313" key="9">
    <source>
        <dbReference type="EMBL" id="PTB77128.1"/>
    </source>
</evidence>
<feature type="transmembrane region" description="Helical" evidence="7">
    <location>
        <begin position="114"/>
        <end position="137"/>
    </location>
</feature>
<dbReference type="GO" id="GO:0005886">
    <property type="term" value="C:plasma membrane"/>
    <property type="evidence" value="ECO:0007669"/>
    <property type="project" value="TreeGrafter"/>
</dbReference>
<feature type="domain" description="Ferric oxidoreductase" evidence="8">
    <location>
        <begin position="162"/>
        <end position="284"/>
    </location>
</feature>
<protein>
    <recommendedName>
        <fullName evidence="8">Ferric oxidoreductase domain-containing protein</fullName>
    </recommendedName>
</protein>
<accession>A0A2T4C6H8</accession>
<keyword evidence="4 7" id="KW-1133">Transmembrane helix</keyword>
<evidence type="ECO:0000256" key="2">
    <source>
        <dbReference type="ARBA" id="ARBA00022448"/>
    </source>
</evidence>
<evidence type="ECO:0000259" key="8">
    <source>
        <dbReference type="Pfam" id="PF01794"/>
    </source>
</evidence>
<dbReference type="InterPro" id="IPR013130">
    <property type="entry name" value="Fe3_Rdtase_TM_dom"/>
</dbReference>
<evidence type="ECO:0000313" key="10">
    <source>
        <dbReference type="Proteomes" id="UP000240760"/>
    </source>
</evidence>
<keyword evidence="5" id="KW-0406">Ion transport</keyword>
<dbReference type="GO" id="GO:0000293">
    <property type="term" value="F:ferric-chelate reductase activity"/>
    <property type="evidence" value="ECO:0007669"/>
    <property type="project" value="TreeGrafter"/>
</dbReference>
<dbReference type="STRING" id="983965.A0A2T4C6H8"/>
<evidence type="ECO:0000256" key="4">
    <source>
        <dbReference type="ARBA" id="ARBA00022989"/>
    </source>
</evidence>
<dbReference type="GO" id="GO:0006879">
    <property type="term" value="P:intracellular iron ion homeostasis"/>
    <property type="evidence" value="ECO:0007669"/>
    <property type="project" value="TreeGrafter"/>
</dbReference>
<dbReference type="InterPro" id="IPR051410">
    <property type="entry name" value="Ferric/Cupric_Reductase"/>
</dbReference>
<sequence>MSDAAQLEPHWGYADRALPCTNDKGSCEYLDLVYSAHDLSMLYAGVLWATIGGILVLWALHRRLGLPSHTPIAPYSTQDSTSARLGRTARVTIQRYLLPESILAVFGRTTRLQVVTLLSLIGYLTIWSFVGLAYRTWVTPVKDLPGNYNTRTTLGPWSDRIGVLAYALTPLSVMLASRESLLSLLTGVPYQSFNFLHRWLGYIIFAQGSLHTIGWCVTEIRLYQPQPVVAHQLLAETYLVWGIVAMAVLTLLVFLSTPLGIRLTGYEVFRKLHYALAMVFVGACWGHWEKLECFMVPSLILWLADRCMRLIRTGILHYQILPSGFAGFRSCSAQITFFSNAEHGD</sequence>
<feature type="transmembrane region" description="Helical" evidence="7">
    <location>
        <begin position="41"/>
        <end position="60"/>
    </location>
</feature>
<feature type="transmembrane region" description="Helical" evidence="7">
    <location>
        <begin position="199"/>
        <end position="218"/>
    </location>
</feature>
<name>A0A2T4C6H8_TRILO</name>
<feature type="non-terminal residue" evidence="9">
    <location>
        <position position="345"/>
    </location>
</feature>
<evidence type="ECO:0000256" key="6">
    <source>
        <dbReference type="ARBA" id="ARBA00023136"/>
    </source>
</evidence>
<gene>
    <name evidence="9" type="ORF">M440DRAFT_1317294</name>
</gene>
<comment type="subcellular location">
    <subcellularLocation>
        <location evidence="1">Membrane</location>
        <topology evidence="1">Multi-pass membrane protein</topology>
    </subcellularLocation>
</comment>
<dbReference type="GO" id="GO:0006826">
    <property type="term" value="P:iron ion transport"/>
    <property type="evidence" value="ECO:0007669"/>
    <property type="project" value="TreeGrafter"/>
</dbReference>
<dbReference type="PANTHER" id="PTHR32361">
    <property type="entry name" value="FERRIC/CUPRIC REDUCTASE TRANSMEMBRANE COMPONENT"/>
    <property type="match status" value="1"/>
</dbReference>
<evidence type="ECO:0000256" key="7">
    <source>
        <dbReference type="SAM" id="Phobius"/>
    </source>
</evidence>
<dbReference type="Proteomes" id="UP000240760">
    <property type="component" value="Unassembled WGS sequence"/>
</dbReference>
<reference evidence="9 10" key="1">
    <citation type="submission" date="2016-07" db="EMBL/GenBank/DDBJ databases">
        <title>Multiple horizontal gene transfer events from other fungi enriched the ability of initially mycotrophic Trichoderma (Ascomycota) to feed on dead plant biomass.</title>
        <authorList>
            <consortium name="DOE Joint Genome Institute"/>
            <person name="Aerts A."/>
            <person name="Atanasova L."/>
            <person name="Chenthamara K."/>
            <person name="Zhang J."/>
            <person name="Grujic M."/>
            <person name="Henrissat B."/>
            <person name="Kuo A."/>
            <person name="Salamov A."/>
            <person name="Lipzen A."/>
            <person name="Labutti K."/>
            <person name="Barry K."/>
            <person name="Miao Y."/>
            <person name="Rahimi M.J."/>
            <person name="Shen Q."/>
            <person name="Grigoriev I.V."/>
            <person name="Kubicek C.P."/>
            <person name="Druzhinina I.S."/>
        </authorList>
    </citation>
    <scope>NUCLEOTIDE SEQUENCE [LARGE SCALE GENOMIC DNA]</scope>
    <source>
        <strain evidence="9 10">ATCC 18648</strain>
    </source>
</reference>
<dbReference type="AlphaFoldDB" id="A0A2T4C6H8"/>
<evidence type="ECO:0000256" key="3">
    <source>
        <dbReference type="ARBA" id="ARBA00022692"/>
    </source>
</evidence>
<proteinExistence type="predicted"/>
<dbReference type="EMBL" id="KZ679131">
    <property type="protein sequence ID" value="PTB77128.1"/>
    <property type="molecule type" value="Genomic_DNA"/>
</dbReference>
<keyword evidence="10" id="KW-1185">Reference proteome</keyword>
<keyword evidence="2" id="KW-0813">Transport</keyword>
<evidence type="ECO:0000256" key="5">
    <source>
        <dbReference type="ARBA" id="ARBA00023065"/>
    </source>
</evidence>
<dbReference type="OrthoDB" id="167398at2759"/>
<dbReference type="GO" id="GO:0015677">
    <property type="term" value="P:copper ion import"/>
    <property type="evidence" value="ECO:0007669"/>
    <property type="project" value="TreeGrafter"/>
</dbReference>
<keyword evidence="3 7" id="KW-0812">Transmembrane</keyword>
<organism evidence="9 10">
    <name type="scientific">Trichoderma longibrachiatum ATCC 18648</name>
    <dbReference type="NCBI Taxonomy" id="983965"/>
    <lineage>
        <taxon>Eukaryota</taxon>
        <taxon>Fungi</taxon>
        <taxon>Dikarya</taxon>
        <taxon>Ascomycota</taxon>
        <taxon>Pezizomycotina</taxon>
        <taxon>Sordariomycetes</taxon>
        <taxon>Hypocreomycetidae</taxon>
        <taxon>Hypocreales</taxon>
        <taxon>Hypocreaceae</taxon>
        <taxon>Trichoderma</taxon>
    </lineage>
</organism>
<evidence type="ECO:0000256" key="1">
    <source>
        <dbReference type="ARBA" id="ARBA00004141"/>
    </source>
</evidence>
<keyword evidence="6 7" id="KW-0472">Membrane</keyword>
<feature type="transmembrane region" description="Helical" evidence="7">
    <location>
        <begin position="238"/>
        <end position="260"/>
    </location>
</feature>